<dbReference type="Proteomes" id="UP001234178">
    <property type="component" value="Unassembled WGS sequence"/>
</dbReference>
<gene>
    <name evidence="2" type="ORF">OUZ56_025536</name>
</gene>
<keyword evidence="3" id="KW-1185">Reference proteome</keyword>
<evidence type="ECO:0000313" key="3">
    <source>
        <dbReference type="Proteomes" id="UP001234178"/>
    </source>
</evidence>
<accession>A0ABQ9ZK62</accession>
<evidence type="ECO:0000256" key="1">
    <source>
        <dbReference type="SAM" id="Coils"/>
    </source>
</evidence>
<reference evidence="2 3" key="1">
    <citation type="journal article" date="2023" name="Nucleic Acids Res.">
        <title>The hologenome of Daphnia magna reveals possible DNA methylation and microbiome-mediated evolution of the host genome.</title>
        <authorList>
            <person name="Chaturvedi A."/>
            <person name="Li X."/>
            <person name="Dhandapani V."/>
            <person name="Marshall H."/>
            <person name="Kissane S."/>
            <person name="Cuenca-Cambronero M."/>
            <person name="Asole G."/>
            <person name="Calvet F."/>
            <person name="Ruiz-Romero M."/>
            <person name="Marangio P."/>
            <person name="Guigo R."/>
            <person name="Rago D."/>
            <person name="Mirbahai L."/>
            <person name="Eastwood N."/>
            <person name="Colbourne J.K."/>
            <person name="Zhou J."/>
            <person name="Mallon E."/>
            <person name="Orsini L."/>
        </authorList>
    </citation>
    <scope>NUCLEOTIDE SEQUENCE [LARGE SCALE GENOMIC DNA]</scope>
    <source>
        <strain evidence="2">LRV0_1</strain>
    </source>
</reference>
<feature type="coiled-coil region" evidence="1">
    <location>
        <begin position="48"/>
        <end position="75"/>
    </location>
</feature>
<organism evidence="2 3">
    <name type="scientific">Daphnia magna</name>
    <dbReference type="NCBI Taxonomy" id="35525"/>
    <lineage>
        <taxon>Eukaryota</taxon>
        <taxon>Metazoa</taxon>
        <taxon>Ecdysozoa</taxon>
        <taxon>Arthropoda</taxon>
        <taxon>Crustacea</taxon>
        <taxon>Branchiopoda</taxon>
        <taxon>Diplostraca</taxon>
        <taxon>Cladocera</taxon>
        <taxon>Anomopoda</taxon>
        <taxon>Daphniidae</taxon>
        <taxon>Daphnia</taxon>
    </lineage>
</organism>
<comment type="caution">
    <text evidence="2">The sequence shown here is derived from an EMBL/GenBank/DDBJ whole genome shotgun (WGS) entry which is preliminary data.</text>
</comment>
<protein>
    <submittedName>
        <fullName evidence="2">Uncharacterized protein</fullName>
    </submittedName>
</protein>
<keyword evidence="1" id="KW-0175">Coiled coil</keyword>
<sequence>MMDRFLEGLSFDVQTILKYKEFETFEKLIEKAEMTAMAVEEAQVRSRLNAFQAKYVESNRELNKVKNALDRLSTQVESNTHQKHLEENMEKMQRQLSTRRNVSFSQRSPQRLVKEGTITVNYFVAEETPRQALRQKFIFVNGIVEDCVLGHDALWKHQFIYYGRQQSIYRVPEIDHFQETENPFVISKSLRIPPNSTSLLGTREQETHPFNPLNTCPFVRCCNITFGLSLEPYIYTTPNRSLHVVAVNGTDKNIFLTRLTVLGILRISRPPRKPVETIASISVASDPIKTAAVESALSDIDEENKEKLLLLLKQVS</sequence>
<dbReference type="EMBL" id="JAOYFB010000004">
    <property type="protein sequence ID" value="KAK4013302.1"/>
    <property type="molecule type" value="Genomic_DNA"/>
</dbReference>
<name>A0ABQ9ZK62_9CRUS</name>
<evidence type="ECO:0000313" key="2">
    <source>
        <dbReference type="EMBL" id="KAK4013302.1"/>
    </source>
</evidence>
<proteinExistence type="predicted"/>